<evidence type="ECO:0000313" key="6">
    <source>
        <dbReference type="EMBL" id="KAL3679781.1"/>
    </source>
</evidence>
<keyword evidence="3" id="KW-0539">Nucleus</keyword>
<dbReference type="GO" id="GO:0003723">
    <property type="term" value="F:RNA binding"/>
    <property type="evidence" value="ECO:0007669"/>
    <property type="project" value="UniProtKB-KW"/>
</dbReference>
<evidence type="ECO:0000256" key="1">
    <source>
        <dbReference type="ARBA" id="ARBA00004123"/>
    </source>
</evidence>
<dbReference type="Pfam" id="PF01585">
    <property type="entry name" value="G-patch"/>
    <property type="match status" value="1"/>
</dbReference>
<evidence type="ECO:0000256" key="2">
    <source>
        <dbReference type="ARBA" id="ARBA00022884"/>
    </source>
</evidence>
<sequence length="689" mass="75696">MAEDPGFVLDEASGLYVHAGSGFYHDPNAGWYYNTHDGVYYTFEDGKYVPVPAADDSLVGIPKLGEVLVNSNCEEEVPQTLRTTERCSVTEDLSANGSFSTEPEEKGTDNGTDIDEYGVQLDHENSGGEDEYPLWYYDAVRSMYWYYDKGSRAYYLYQEEVDVAVNETSASEIPSEPTSMQGEHTTREGGAGLDYEGSCPSNEDVETFQPASGWVEEALIELYLKGYPQESAVDEGPWITSADIFSDTSGATAVHREDDGGSTLGCDNQVWSASNPENAAPELQVQSNDSDNDGSEELEEGEWVPDEPLRIVDGEEGEVCSFYTSNEVAEEETHGSELHVTDDGYYRYSEEFNDFSQENGEATGYPSADDPNDLGMEEGEINMEDEQKEEEQWQAQYGQVVREKTREYVIPGAVDLWDWAILDKEPKTPRQGKLKKQLVGRIVSSVSKLHPSLSGSSGLIRTSAIIAAELDFVKVSSGKIYRLRRPSKKHLATVDNYDSSNPTRNLGFPAIGLAAPDTRQEEATDDVGAASDQSKGRTDTLVSKPFVPNTGHWRFRSLLSAKKGRHVPAALMASRYLSPEEISINEQRKQRYRDRAAERRTLHGGFGVGPGQKGVSVVEQEKMEADEDAGMVGALEKAATAPPLGRENIGKRMLEGMGWKEGQTLGVEGGLIKPLQAQGNVGRTGLGWG</sequence>
<protein>
    <recommendedName>
        <fullName evidence="5">G-patch domain-containing protein</fullName>
    </recommendedName>
</protein>
<proteinExistence type="predicted"/>
<feature type="region of interest" description="Disordered" evidence="4">
    <location>
        <begin position="171"/>
        <end position="191"/>
    </location>
</feature>
<dbReference type="PROSITE" id="PS50174">
    <property type="entry name" value="G_PATCH"/>
    <property type="match status" value="1"/>
</dbReference>
<gene>
    <name evidence="6" type="ORF">R1sor_022737</name>
</gene>
<dbReference type="PANTHER" id="PTHR13948:SF38">
    <property type="entry name" value="D111_G-PATCH DOMAIN-CONTAINING PROTEIN"/>
    <property type="match status" value="1"/>
</dbReference>
<feature type="compositionally biased region" description="Polar residues" evidence="4">
    <location>
        <begin position="268"/>
        <end position="277"/>
    </location>
</feature>
<feature type="compositionally biased region" description="Polar residues" evidence="4">
    <location>
        <begin position="92"/>
        <end position="101"/>
    </location>
</feature>
<comment type="caution">
    <text evidence="6">The sequence shown here is derived from an EMBL/GenBank/DDBJ whole genome shotgun (WGS) entry which is preliminary data.</text>
</comment>
<feature type="compositionally biased region" description="Acidic residues" evidence="4">
    <location>
        <begin position="290"/>
        <end position="305"/>
    </location>
</feature>
<dbReference type="CDD" id="cd16074">
    <property type="entry name" value="OCRE"/>
    <property type="match status" value="1"/>
</dbReference>
<dbReference type="AlphaFoldDB" id="A0ABD3GPL1"/>
<dbReference type="Proteomes" id="UP001633002">
    <property type="component" value="Unassembled WGS sequence"/>
</dbReference>
<feature type="region of interest" description="Disordered" evidence="4">
    <location>
        <begin position="92"/>
        <end position="113"/>
    </location>
</feature>
<comment type="subcellular location">
    <subcellularLocation>
        <location evidence="1">Nucleus</location>
    </subcellularLocation>
</comment>
<dbReference type="InterPro" id="IPR000467">
    <property type="entry name" value="G_patch_dom"/>
</dbReference>
<reference evidence="6 7" key="1">
    <citation type="submission" date="2024-09" db="EMBL/GenBank/DDBJ databases">
        <title>Chromosome-scale assembly of Riccia sorocarpa.</title>
        <authorList>
            <person name="Paukszto L."/>
        </authorList>
    </citation>
    <scope>NUCLEOTIDE SEQUENCE [LARGE SCALE GENOMIC DNA]</scope>
    <source>
        <strain evidence="6">LP-2024</strain>
        <tissue evidence="6">Aerial parts of the thallus</tissue>
    </source>
</reference>
<dbReference type="InterPro" id="IPR041591">
    <property type="entry name" value="OCRE"/>
</dbReference>
<feature type="region of interest" description="Disordered" evidence="4">
    <location>
        <begin position="357"/>
        <end position="377"/>
    </location>
</feature>
<dbReference type="PANTHER" id="PTHR13948">
    <property type="entry name" value="RNA-BINDING PROTEIN"/>
    <property type="match status" value="1"/>
</dbReference>
<evidence type="ECO:0000256" key="3">
    <source>
        <dbReference type="ARBA" id="ARBA00023242"/>
    </source>
</evidence>
<keyword evidence="7" id="KW-1185">Reference proteome</keyword>
<dbReference type="SMART" id="SM00443">
    <property type="entry name" value="G_patch"/>
    <property type="match status" value="1"/>
</dbReference>
<keyword evidence="2" id="KW-0694">RNA-binding</keyword>
<dbReference type="GO" id="GO:0005634">
    <property type="term" value="C:nucleus"/>
    <property type="evidence" value="ECO:0007669"/>
    <property type="project" value="UniProtKB-SubCell"/>
</dbReference>
<evidence type="ECO:0000256" key="4">
    <source>
        <dbReference type="SAM" id="MobiDB-lite"/>
    </source>
</evidence>
<dbReference type="EMBL" id="JBJQOH010000007">
    <property type="protein sequence ID" value="KAL3679781.1"/>
    <property type="molecule type" value="Genomic_DNA"/>
</dbReference>
<feature type="region of interest" description="Disordered" evidence="4">
    <location>
        <begin position="517"/>
        <end position="543"/>
    </location>
</feature>
<evidence type="ECO:0000259" key="5">
    <source>
        <dbReference type="PROSITE" id="PS50174"/>
    </source>
</evidence>
<feature type="region of interest" description="Disordered" evidence="4">
    <location>
        <begin position="268"/>
        <end position="311"/>
    </location>
</feature>
<evidence type="ECO:0000313" key="7">
    <source>
        <dbReference type="Proteomes" id="UP001633002"/>
    </source>
</evidence>
<feature type="domain" description="G-patch" evidence="5">
    <location>
        <begin position="646"/>
        <end position="689"/>
    </location>
</feature>
<dbReference type="Pfam" id="PF17780">
    <property type="entry name" value="OCRE"/>
    <property type="match status" value="1"/>
</dbReference>
<name>A0ABD3GPL1_9MARC</name>
<feature type="compositionally biased region" description="Polar residues" evidence="4">
    <location>
        <begin position="171"/>
        <end position="183"/>
    </location>
</feature>
<organism evidence="6 7">
    <name type="scientific">Riccia sorocarpa</name>
    <dbReference type="NCBI Taxonomy" id="122646"/>
    <lineage>
        <taxon>Eukaryota</taxon>
        <taxon>Viridiplantae</taxon>
        <taxon>Streptophyta</taxon>
        <taxon>Embryophyta</taxon>
        <taxon>Marchantiophyta</taxon>
        <taxon>Marchantiopsida</taxon>
        <taxon>Marchantiidae</taxon>
        <taxon>Marchantiales</taxon>
        <taxon>Ricciaceae</taxon>
        <taxon>Riccia</taxon>
    </lineage>
</organism>
<accession>A0ABD3GPL1</accession>